<feature type="compositionally biased region" description="Polar residues" evidence="1">
    <location>
        <begin position="114"/>
        <end position="125"/>
    </location>
</feature>
<gene>
    <name evidence="2" type="ORF">OUZ56_019005</name>
</gene>
<organism evidence="2 3">
    <name type="scientific">Daphnia magna</name>
    <dbReference type="NCBI Taxonomy" id="35525"/>
    <lineage>
        <taxon>Eukaryota</taxon>
        <taxon>Metazoa</taxon>
        <taxon>Ecdysozoa</taxon>
        <taxon>Arthropoda</taxon>
        <taxon>Crustacea</taxon>
        <taxon>Branchiopoda</taxon>
        <taxon>Diplostraca</taxon>
        <taxon>Cladocera</taxon>
        <taxon>Anomopoda</taxon>
        <taxon>Daphniidae</taxon>
        <taxon>Daphnia</taxon>
    </lineage>
</organism>
<feature type="compositionally biased region" description="Low complexity" evidence="1">
    <location>
        <begin position="8"/>
        <end position="17"/>
    </location>
</feature>
<name>A0ABQ9ZAD4_9CRUS</name>
<reference evidence="2 3" key="1">
    <citation type="journal article" date="2023" name="Nucleic Acids Res.">
        <title>The hologenome of Daphnia magna reveals possible DNA methylation and microbiome-mediated evolution of the host genome.</title>
        <authorList>
            <person name="Chaturvedi A."/>
            <person name="Li X."/>
            <person name="Dhandapani V."/>
            <person name="Marshall H."/>
            <person name="Kissane S."/>
            <person name="Cuenca-Cambronero M."/>
            <person name="Asole G."/>
            <person name="Calvet F."/>
            <person name="Ruiz-Romero M."/>
            <person name="Marangio P."/>
            <person name="Guigo R."/>
            <person name="Rago D."/>
            <person name="Mirbahai L."/>
            <person name="Eastwood N."/>
            <person name="Colbourne J.K."/>
            <person name="Zhou J."/>
            <person name="Mallon E."/>
            <person name="Orsini L."/>
        </authorList>
    </citation>
    <scope>NUCLEOTIDE SEQUENCE [LARGE SCALE GENOMIC DNA]</scope>
    <source>
        <strain evidence="2">LRV0_1</strain>
    </source>
</reference>
<sequence>MGGHGGHHNSCNYSSGSSAGGGPTSNKRHRPDHSPNGNDSDDDVDLLMDDANGSGPLSPGAESLIDSDNSSISLTGPPSPVGDMTSAGALGSAGNDAASILKSSIGGDMGRGGQPSNPLTMSTGGLLSDPIHHSRDREQHHAAAMALSSAGLMAPAPPSHHHHHHPSAFTFGHHPHHHPSFGANSLMAAAAGLHFNLAASLGNAPLTPFGAFGSLSNPFAAAVAPFGSRFNGGNNRPNGSSGGGKPPTSFDMSLAETLGHHHHAAAMAAAAAAAELAAYHHAAQQHQQQQQQQHQQHQQATTQTTSIVSPTIEPLKLKSDLIITSSKSNHSGSSRSSRSSNSSRHSGRSTPPTPPTPPQKTSILHQHEMVAETGTQAS</sequence>
<feature type="region of interest" description="Disordered" evidence="1">
    <location>
        <begin position="279"/>
        <end position="312"/>
    </location>
</feature>
<feature type="region of interest" description="Disordered" evidence="1">
    <location>
        <begin position="154"/>
        <end position="175"/>
    </location>
</feature>
<accession>A0ABQ9ZAD4</accession>
<dbReference type="EMBL" id="JAOYFB010000003">
    <property type="protein sequence ID" value="KAK4009860.1"/>
    <property type="molecule type" value="Genomic_DNA"/>
</dbReference>
<feature type="region of interest" description="Disordered" evidence="1">
    <location>
        <begin position="232"/>
        <end position="252"/>
    </location>
</feature>
<feature type="compositionally biased region" description="Low complexity" evidence="1">
    <location>
        <begin position="325"/>
        <end position="350"/>
    </location>
</feature>
<proteinExistence type="predicted"/>
<feature type="compositionally biased region" description="Low complexity" evidence="1">
    <location>
        <begin position="279"/>
        <end position="300"/>
    </location>
</feature>
<dbReference type="Proteomes" id="UP001234178">
    <property type="component" value="Unassembled WGS sequence"/>
</dbReference>
<evidence type="ECO:0000256" key="1">
    <source>
        <dbReference type="SAM" id="MobiDB-lite"/>
    </source>
</evidence>
<evidence type="ECO:0000313" key="2">
    <source>
        <dbReference type="EMBL" id="KAK4009860.1"/>
    </source>
</evidence>
<feature type="compositionally biased region" description="Acidic residues" evidence="1">
    <location>
        <begin position="39"/>
        <end position="48"/>
    </location>
</feature>
<feature type="compositionally biased region" description="Low complexity" evidence="1">
    <location>
        <begin position="63"/>
        <end position="74"/>
    </location>
</feature>
<feature type="region of interest" description="Disordered" evidence="1">
    <location>
        <begin position="1"/>
        <end position="142"/>
    </location>
</feature>
<feature type="region of interest" description="Disordered" evidence="1">
    <location>
        <begin position="324"/>
        <end position="378"/>
    </location>
</feature>
<keyword evidence="3" id="KW-1185">Reference proteome</keyword>
<feature type="compositionally biased region" description="Basic and acidic residues" evidence="1">
    <location>
        <begin position="130"/>
        <end position="141"/>
    </location>
</feature>
<comment type="caution">
    <text evidence="2">The sequence shown here is derived from an EMBL/GenBank/DDBJ whole genome shotgun (WGS) entry which is preliminary data.</text>
</comment>
<protein>
    <submittedName>
        <fullName evidence="2">Uncharacterized protein</fullName>
    </submittedName>
</protein>
<evidence type="ECO:0000313" key="3">
    <source>
        <dbReference type="Proteomes" id="UP001234178"/>
    </source>
</evidence>